<keyword evidence="2" id="KW-0472">Membrane</keyword>
<keyword evidence="2" id="KW-1133">Transmembrane helix</keyword>
<reference evidence="3 4" key="1">
    <citation type="journal article" date="2015" name="Fungal Genet. Biol.">
        <title>Evolution of novel wood decay mechanisms in Agaricales revealed by the genome sequences of Fistulina hepatica and Cylindrobasidium torrendii.</title>
        <authorList>
            <person name="Floudas D."/>
            <person name="Held B.W."/>
            <person name="Riley R."/>
            <person name="Nagy L.G."/>
            <person name="Koehler G."/>
            <person name="Ransdell A.S."/>
            <person name="Younus H."/>
            <person name="Chow J."/>
            <person name="Chiniquy J."/>
            <person name="Lipzen A."/>
            <person name="Tritt A."/>
            <person name="Sun H."/>
            <person name="Haridas S."/>
            <person name="LaButti K."/>
            <person name="Ohm R.A."/>
            <person name="Kues U."/>
            <person name="Blanchette R.A."/>
            <person name="Grigoriev I.V."/>
            <person name="Minto R.E."/>
            <person name="Hibbett D.S."/>
        </authorList>
    </citation>
    <scope>NUCLEOTIDE SEQUENCE [LARGE SCALE GENOMIC DNA]</scope>
    <source>
        <strain evidence="3 4">ATCC 64428</strain>
    </source>
</reference>
<gene>
    <name evidence="3" type="ORF">FISHEDRAFT_57310</name>
</gene>
<feature type="compositionally biased region" description="Acidic residues" evidence="1">
    <location>
        <begin position="262"/>
        <end position="273"/>
    </location>
</feature>
<evidence type="ECO:0000313" key="4">
    <source>
        <dbReference type="Proteomes" id="UP000054144"/>
    </source>
</evidence>
<name>A0A0D7AGQ3_9AGAR</name>
<feature type="region of interest" description="Disordered" evidence="1">
    <location>
        <begin position="161"/>
        <end position="355"/>
    </location>
</feature>
<keyword evidence="2" id="KW-0812">Transmembrane</keyword>
<dbReference type="AlphaFoldDB" id="A0A0D7AGQ3"/>
<organism evidence="3 4">
    <name type="scientific">Fistulina hepatica ATCC 64428</name>
    <dbReference type="NCBI Taxonomy" id="1128425"/>
    <lineage>
        <taxon>Eukaryota</taxon>
        <taxon>Fungi</taxon>
        <taxon>Dikarya</taxon>
        <taxon>Basidiomycota</taxon>
        <taxon>Agaricomycotina</taxon>
        <taxon>Agaricomycetes</taxon>
        <taxon>Agaricomycetidae</taxon>
        <taxon>Agaricales</taxon>
        <taxon>Fistulinaceae</taxon>
        <taxon>Fistulina</taxon>
    </lineage>
</organism>
<feature type="transmembrane region" description="Helical" evidence="2">
    <location>
        <begin position="90"/>
        <end position="111"/>
    </location>
</feature>
<evidence type="ECO:0000256" key="2">
    <source>
        <dbReference type="SAM" id="Phobius"/>
    </source>
</evidence>
<evidence type="ECO:0000256" key="1">
    <source>
        <dbReference type="SAM" id="MobiDB-lite"/>
    </source>
</evidence>
<feature type="compositionally biased region" description="Polar residues" evidence="1">
    <location>
        <begin position="191"/>
        <end position="201"/>
    </location>
</feature>
<accession>A0A0D7AGQ3</accession>
<dbReference type="EMBL" id="KN881675">
    <property type="protein sequence ID" value="KIY50471.1"/>
    <property type="molecule type" value="Genomic_DNA"/>
</dbReference>
<feature type="transmembrane region" description="Helical" evidence="2">
    <location>
        <begin position="64"/>
        <end position="84"/>
    </location>
</feature>
<feature type="compositionally biased region" description="Basic and acidic residues" evidence="1">
    <location>
        <begin position="326"/>
        <end position="355"/>
    </location>
</feature>
<evidence type="ECO:0000313" key="3">
    <source>
        <dbReference type="EMBL" id="KIY50471.1"/>
    </source>
</evidence>
<sequence length="355" mass="39247">MNSDPPPNNRIATPAVLYSPIHVDMVFMIPKVVDHIHRTVFPKLTPHDQALVDHTLPLLDRGRYNNAITFGTAGMVALIGGKYFQLHRLSWRTVGLICFFALPAIPASVVWRHHYQHGKFLDQLEDRYRVSVALMDVVCRGLPSQFTGKTSWTGYIVPADPTQPVRTGGMRHPFERVPEKSGGPRSVLDQLPSTNWASARESSPEWYSNIESPLPNPPPPTDSSSAPEPAPTGYPASESPSLSTPHPFPPISSLRPPLPQQDLDDDLNEEAEDSVPLAVTTEPAQERGAHAPVGSRWNEIRKAASQGISPPSRDDSSAPRTPAVASDEKSHFQIMLERERKLAEKGTQRDDAQRR</sequence>
<protein>
    <submittedName>
        <fullName evidence="3">Uncharacterized protein</fullName>
    </submittedName>
</protein>
<dbReference type="Proteomes" id="UP000054144">
    <property type="component" value="Unassembled WGS sequence"/>
</dbReference>
<keyword evidence="4" id="KW-1185">Reference proteome</keyword>
<proteinExistence type="predicted"/>